<dbReference type="InterPro" id="IPR017517">
    <property type="entry name" value="Maleyloyr_isom"/>
</dbReference>
<proteinExistence type="predicted"/>
<dbReference type="SUPFAM" id="SSF109854">
    <property type="entry name" value="DinB/YfiT-like putative metalloenzymes"/>
    <property type="match status" value="1"/>
</dbReference>
<keyword evidence="2" id="KW-0670">Pyruvate</keyword>
<dbReference type="OrthoDB" id="5118203at2"/>
<comment type="caution">
    <text evidence="2">The sequence shown here is derived from an EMBL/GenBank/DDBJ whole genome shotgun (WGS) entry which is preliminary data.</text>
</comment>
<keyword evidence="2" id="KW-0413">Isomerase</keyword>
<feature type="domain" description="Mycothiol-dependent maleylpyruvate isomerase metal-binding" evidence="1">
    <location>
        <begin position="15"/>
        <end position="148"/>
    </location>
</feature>
<evidence type="ECO:0000313" key="3">
    <source>
        <dbReference type="Proteomes" id="UP000295345"/>
    </source>
</evidence>
<keyword evidence="3" id="KW-1185">Reference proteome</keyword>
<dbReference type="Gene3D" id="1.20.120.450">
    <property type="entry name" value="dinb family like domain"/>
    <property type="match status" value="1"/>
</dbReference>
<dbReference type="GO" id="GO:0046872">
    <property type="term" value="F:metal ion binding"/>
    <property type="evidence" value="ECO:0007669"/>
    <property type="project" value="InterPro"/>
</dbReference>
<dbReference type="Proteomes" id="UP000295345">
    <property type="component" value="Unassembled WGS sequence"/>
</dbReference>
<accession>A0A4R4TGT9</accession>
<dbReference type="GO" id="GO:0016853">
    <property type="term" value="F:isomerase activity"/>
    <property type="evidence" value="ECO:0007669"/>
    <property type="project" value="UniProtKB-KW"/>
</dbReference>
<evidence type="ECO:0000259" key="1">
    <source>
        <dbReference type="Pfam" id="PF11716"/>
    </source>
</evidence>
<dbReference type="AlphaFoldDB" id="A0A4R4TGT9"/>
<organism evidence="2 3">
    <name type="scientific">Streptomyces hainanensis</name>
    <dbReference type="NCBI Taxonomy" id="402648"/>
    <lineage>
        <taxon>Bacteria</taxon>
        <taxon>Bacillati</taxon>
        <taxon>Actinomycetota</taxon>
        <taxon>Actinomycetes</taxon>
        <taxon>Kitasatosporales</taxon>
        <taxon>Streptomycetaceae</taxon>
        <taxon>Streptomyces</taxon>
    </lineage>
</organism>
<dbReference type="InterPro" id="IPR024344">
    <property type="entry name" value="MDMPI_metal-binding"/>
</dbReference>
<evidence type="ECO:0000313" key="2">
    <source>
        <dbReference type="EMBL" id="TDC76730.1"/>
    </source>
</evidence>
<protein>
    <submittedName>
        <fullName evidence="2">Maleylpyruvate isomerase family mycothiol-dependent enzyme</fullName>
    </submittedName>
</protein>
<dbReference type="EMBL" id="SMKI01000070">
    <property type="protein sequence ID" value="TDC76730.1"/>
    <property type="molecule type" value="Genomic_DNA"/>
</dbReference>
<dbReference type="Pfam" id="PF11716">
    <property type="entry name" value="MDMPI_N"/>
    <property type="match status" value="1"/>
</dbReference>
<dbReference type="NCBIfam" id="TIGR03083">
    <property type="entry name" value="maleylpyruvate isomerase family mycothiol-dependent enzyme"/>
    <property type="match status" value="1"/>
</dbReference>
<sequence>MMRTREAALGWVAEGTTLCRNAVAGLDERALGAPSRLPGWTRKHVVAHLAGNAEAIGNLVHWARTGERTPMYGSPEERGAAIEAGAALPADRLVAWFDESALALGDAMAELTADQWRTEVTTAQGRTVPAGETPWMRAREVLVHAVDLGTGVGFADLPEPFLAALRDDVLGKRGRENVPAVHGDPAEVTAYLAGRPYVGVTTPEGTAAEPLPPWL</sequence>
<gene>
    <name evidence="2" type="ORF">E1283_09120</name>
</gene>
<name>A0A4R4TGT9_9ACTN</name>
<dbReference type="InterPro" id="IPR034660">
    <property type="entry name" value="DinB/YfiT-like"/>
</dbReference>
<reference evidence="2 3" key="1">
    <citation type="submission" date="2019-03" db="EMBL/GenBank/DDBJ databases">
        <title>Draft genome sequences of novel Actinobacteria.</title>
        <authorList>
            <person name="Sahin N."/>
            <person name="Ay H."/>
            <person name="Saygin H."/>
        </authorList>
    </citation>
    <scope>NUCLEOTIDE SEQUENCE [LARGE SCALE GENOMIC DNA]</scope>
    <source>
        <strain evidence="2 3">DSM 41900</strain>
    </source>
</reference>